<keyword evidence="2" id="KW-1185">Reference proteome</keyword>
<dbReference type="KEGG" id="eiv:EIN_416030"/>
<dbReference type="Proteomes" id="UP000014680">
    <property type="component" value="Unassembled WGS sequence"/>
</dbReference>
<evidence type="ECO:0000313" key="1">
    <source>
        <dbReference type="EMBL" id="ELP95352.1"/>
    </source>
</evidence>
<dbReference type="GeneID" id="14894337"/>
<dbReference type="AlphaFoldDB" id="L7FNY0"/>
<name>L7FNY0_ENTIV</name>
<organism evidence="1 2">
    <name type="scientific">Entamoeba invadens IP1</name>
    <dbReference type="NCBI Taxonomy" id="370355"/>
    <lineage>
        <taxon>Eukaryota</taxon>
        <taxon>Amoebozoa</taxon>
        <taxon>Evosea</taxon>
        <taxon>Archamoebae</taxon>
        <taxon>Mastigamoebida</taxon>
        <taxon>Entamoebidae</taxon>
        <taxon>Entamoeba</taxon>
    </lineage>
</organism>
<protein>
    <submittedName>
        <fullName evidence="1">Uncharacterized protein</fullName>
    </submittedName>
</protein>
<gene>
    <name evidence="1" type="ORF">EIN_416030</name>
</gene>
<dbReference type="RefSeq" id="XP_004262123.1">
    <property type="nucleotide sequence ID" value="XM_004262075.1"/>
</dbReference>
<reference evidence="1 2" key="1">
    <citation type="submission" date="2012-10" db="EMBL/GenBank/DDBJ databases">
        <authorList>
            <person name="Zafar N."/>
            <person name="Inman J."/>
            <person name="Hall N."/>
            <person name="Lorenzi H."/>
            <person name="Caler E."/>
        </authorList>
    </citation>
    <scope>NUCLEOTIDE SEQUENCE [LARGE SCALE GENOMIC DNA]</scope>
    <source>
        <strain evidence="1 2">IP1</strain>
    </source>
</reference>
<proteinExistence type="predicted"/>
<accession>L7FNY0</accession>
<sequence length="160" mass="18901">MIEKRDLDYLFDIFYCPETIIKEGKFTAGPGYEDIQREIDLFGVEIERIRVQQGLSIEKFCCDFRSKHHQSVFEQKIRERTGIKRRISLRDFFPFKREEFPKLYEVVCCCIAIIPSSACIERYFSNVKFALRANLKIETLFAMLQEALGSYREKTSISLN</sequence>
<dbReference type="VEuPathDB" id="AmoebaDB:EIN_416030"/>
<dbReference type="EMBL" id="KB206131">
    <property type="protein sequence ID" value="ELP95352.1"/>
    <property type="molecule type" value="Genomic_DNA"/>
</dbReference>
<evidence type="ECO:0000313" key="2">
    <source>
        <dbReference type="Proteomes" id="UP000014680"/>
    </source>
</evidence>